<dbReference type="STRING" id="5288.A0A5C5G327"/>
<evidence type="ECO:0000313" key="5">
    <source>
        <dbReference type="EMBL" id="TNY22822.1"/>
    </source>
</evidence>
<dbReference type="NCBIfam" id="TIGR00756">
    <property type="entry name" value="PPR"/>
    <property type="match status" value="2"/>
</dbReference>
<feature type="region of interest" description="Disordered" evidence="3">
    <location>
        <begin position="1"/>
        <end position="42"/>
    </location>
</feature>
<keyword evidence="1" id="KW-0677">Repeat</keyword>
<feature type="compositionally biased region" description="Basic and acidic residues" evidence="3">
    <location>
        <begin position="8"/>
        <end position="28"/>
    </location>
</feature>
<dbReference type="Pfam" id="PF23276">
    <property type="entry name" value="TPR_24"/>
    <property type="match status" value="1"/>
</dbReference>
<feature type="repeat" description="PPR" evidence="2">
    <location>
        <begin position="458"/>
        <end position="492"/>
    </location>
</feature>
<dbReference type="Proteomes" id="UP000311382">
    <property type="component" value="Unassembled WGS sequence"/>
</dbReference>
<accession>A0A5C5G327</accession>
<dbReference type="SUPFAM" id="SSF48452">
    <property type="entry name" value="TPR-like"/>
    <property type="match status" value="1"/>
</dbReference>
<feature type="non-terminal residue" evidence="5">
    <location>
        <position position="1"/>
    </location>
</feature>
<organism evidence="5 6">
    <name type="scientific">Rhodotorula diobovata</name>
    <dbReference type="NCBI Taxonomy" id="5288"/>
    <lineage>
        <taxon>Eukaryota</taxon>
        <taxon>Fungi</taxon>
        <taxon>Dikarya</taxon>
        <taxon>Basidiomycota</taxon>
        <taxon>Pucciniomycotina</taxon>
        <taxon>Microbotryomycetes</taxon>
        <taxon>Sporidiobolales</taxon>
        <taxon>Sporidiobolaceae</taxon>
        <taxon>Rhodotorula</taxon>
    </lineage>
</organism>
<name>A0A5C5G327_9BASI</name>
<proteinExistence type="predicted"/>
<feature type="repeat" description="PPR" evidence="2">
    <location>
        <begin position="173"/>
        <end position="207"/>
    </location>
</feature>
<dbReference type="InterPro" id="IPR011990">
    <property type="entry name" value="TPR-like_helical_dom_sf"/>
</dbReference>
<dbReference type="PROSITE" id="PS51375">
    <property type="entry name" value="PPR"/>
    <property type="match status" value="2"/>
</dbReference>
<reference evidence="5 6" key="1">
    <citation type="submission" date="2019-03" db="EMBL/GenBank/DDBJ databases">
        <title>Rhodosporidium diobovatum UCD-FST 08-225 genome sequencing, assembly, and annotation.</title>
        <authorList>
            <person name="Fakankun I.U."/>
            <person name="Fristensky B."/>
            <person name="Levin D.B."/>
        </authorList>
    </citation>
    <scope>NUCLEOTIDE SEQUENCE [LARGE SCALE GENOMIC DNA]</scope>
    <source>
        <strain evidence="5 6">UCD-FST 08-225</strain>
    </source>
</reference>
<dbReference type="InterPro" id="IPR002885">
    <property type="entry name" value="PPR_rpt"/>
</dbReference>
<dbReference type="EMBL" id="SOZI01000019">
    <property type="protein sequence ID" value="TNY22822.1"/>
    <property type="molecule type" value="Genomic_DNA"/>
</dbReference>
<dbReference type="InterPro" id="IPR057027">
    <property type="entry name" value="TPR_mt"/>
</dbReference>
<feature type="domain" description="Pentatricopeptide repeat-containing protein-mitochondrial" evidence="4">
    <location>
        <begin position="220"/>
        <end position="318"/>
    </location>
</feature>
<dbReference type="GO" id="GO:0003729">
    <property type="term" value="F:mRNA binding"/>
    <property type="evidence" value="ECO:0007669"/>
    <property type="project" value="TreeGrafter"/>
</dbReference>
<evidence type="ECO:0000256" key="3">
    <source>
        <dbReference type="SAM" id="MobiDB-lite"/>
    </source>
</evidence>
<dbReference type="AlphaFoldDB" id="A0A5C5G327"/>
<keyword evidence="6" id="KW-1185">Reference proteome</keyword>
<gene>
    <name evidence="5" type="ORF">DMC30DRAFT_100593</name>
</gene>
<dbReference type="OrthoDB" id="185373at2759"/>
<comment type="caution">
    <text evidence="5">The sequence shown here is derived from an EMBL/GenBank/DDBJ whole genome shotgun (WGS) entry which is preliminary data.</text>
</comment>
<evidence type="ECO:0000256" key="2">
    <source>
        <dbReference type="PROSITE-ProRule" id="PRU00708"/>
    </source>
</evidence>
<dbReference type="PANTHER" id="PTHR47938">
    <property type="entry name" value="RESPIRATORY COMPLEX I CHAPERONE (CIA84), PUTATIVE (AFU_ORTHOLOGUE AFUA_2G06020)-RELATED"/>
    <property type="match status" value="1"/>
</dbReference>
<dbReference type="Gene3D" id="1.25.40.10">
    <property type="entry name" value="Tetratricopeptide repeat domain"/>
    <property type="match status" value="3"/>
</dbReference>
<evidence type="ECO:0000313" key="6">
    <source>
        <dbReference type="Proteomes" id="UP000311382"/>
    </source>
</evidence>
<dbReference type="PANTHER" id="PTHR47938:SF35">
    <property type="entry name" value="PENTATRICOPEPTIDE REPEAT-CONTAINING PROTEIN 4, MITOCHONDRIAL-RELATED"/>
    <property type="match status" value="1"/>
</dbReference>
<evidence type="ECO:0000259" key="4">
    <source>
        <dbReference type="Pfam" id="PF23276"/>
    </source>
</evidence>
<protein>
    <recommendedName>
        <fullName evidence="4">Pentatricopeptide repeat-containing protein-mitochondrial domain-containing protein</fullName>
    </recommendedName>
</protein>
<sequence>GGGAVDGRQGEARGGEGDQEAKVEEERAPAAAGEEEEGTPLPPATLHQAIVSTFLAGFVQAQATAHANTIWSWLLSRSPPLVPGLVCWTGLLHGYAARGEVQAVEAAFAELQRVGPPAAPPDVWAWLERVDAHFAARLPDEAMRLARDMMRDKGVLRSLGGGSSGGDNAPPLPEEAWNRLMVGLLSNGRRIEAEALLDEMRRAGVEPSIFTFNGFLKSYTRGARPDLAAVVRVLRLITEHGLEPDVYTFTMVLQTLLAGGLKDATARTIAIMEQAKVKPTATTYGAIVHDLVQSGQREHLDAAVQLLDEMEAKRIPANEVIYTSLIQGFLGAIPSTPVSSADPSPSSALVSVTAGAAGLDAASRAQHPYMVAALTLKQRMEKRGLRLNRIGHNAFLAAALALQSEWGTDFALRLFATMQRERGALSRAAGAAGNAGSGSGEGNEDAAAEAQAGRGSTPSDTWYVLLDGFVRIGDFGRAEAVVHEMRRQGFEVRNRGLQRLVNQVVRGRP</sequence>
<feature type="region of interest" description="Disordered" evidence="3">
    <location>
        <begin position="429"/>
        <end position="456"/>
    </location>
</feature>
<evidence type="ECO:0000256" key="1">
    <source>
        <dbReference type="ARBA" id="ARBA00022737"/>
    </source>
</evidence>
<dbReference type="Pfam" id="PF01535">
    <property type="entry name" value="PPR"/>
    <property type="match status" value="2"/>
</dbReference>
<dbReference type="Pfam" id="PF13041">
    <property type="entry name" value="PPR_2"/>
    <property type="match status" value="1"/>
</dbReference>